<dbReference type="Pfam" id="PF00248">
    <property type="entry name" value="Aldo_ket_red"/>
    <property type="match status" value="1"/>
</dbReference>
<dbReference type="PROSITE" id="PS51379">
    <property type="entry name" value="4FE4S_FER_2"/>
    <property type="match status" value="1"/>
</dbReference>
<evidence type="ECO:0000259" key="4">
    <source>
        <dbReference type="PROSITE" id="PS51379"/>
    </source>
</evidence>
<dbReference type="Gene3D" id="3.20.20.100">
    <property type="entry name" value="NADP-dependent oxidoreductase domain"/>
    <property type="match status" value="1"/>
</dbReference>
<evidence type="ECO:0000313" key="6">
    <source>
        <dbReference type="Proteomes" id="UP000886724"/>
    </source>
</evidence>
<keyword evidence="2" id="KW-0408">Iron</keyword>
<dbReference type="InterPro" id="IPR053135">
    <property type="entry name" value="AKR2_Oxidoreductase"/>
</dbReference>
<dbReference type="GO" id="GO:0051536">
    <property type="term" value="F:iron-sulfur cluster binding"/>
    <property type="evidence" value="ECO:0007669"/>
    <property type="project" value="UniProtKB-KW"/>
</dbReference>
<evidence type="ECO:0000313" key="5">
    <source>
        <dbReference type="EMBL" id="HIX80553.1"/>
    </source>
</evidence>
<dbReference type="InterPro" id="IPR017900">
    <property type="entry name" value="4Fe4S_Fe_S_CS"/>
</dbReference>
<keyword evidence="1" id="KW-0479">Metal-binding</keyword>
<keyword evidence="3" id="KW-0411">Iron-sulfur</keyword>
<evidence type="ECO:0000256" key="3">
    <source>
        <dbReference type="ARBA" id="ARBA00023014"/>
    </source>
</evidence>
<dbReference type="SUPFAM" id="SSF46548">
    <property type="entry name" value="alpha-helical ferredoxin"/>
    <property type="match status" value="1"/>
</dbReference>
<dbReference type="PROSITE" id="PS00198">
    <property type="entry name" value="4FE4S_FER_1"/>
    <property type="match status" value="1"/>
</dbReference>
<dbReference type="InterPro" id="IPR023210">
    <property type="entry name" value="NADP_OxRdtase_dom"/>
</dbReference>
<reference evidence="5" key="1">
    <citation type="journal article" date="2021" name="PeerJ">
        <title>Extensive microbial diversity within the chicken gut microbiome revealed by metagenomics and culture.</title>
        <authorList>
            <person name="Gilroy R."/>
            <person name="Ravi A."/>
            <person name="Getino M."/>
            <person name="Pursley I."/>
            <person name="Horton D.L."/>
            <person name="Alikhan N.F."/>
            <person name="Baker D."/>
            <person name="Gharbi K."/>
            <person name="Hall N."/>
            <person name="Watson M."/>
            <person name="Adriaenssens E.M."/>
            <person name="Foster-Nyarko E."/>
            <person name="Jarju S."/>
            <person name="Secka A."/>
            <person name="Antonio M."/>
            <person name="Oren A."/>
            <person name="Chaudhuri R.R."/>
            <person name="La Ragione R."/>
            <person name="Hildebrand F."/>
            <person name="Pallen M.J."/>
        </authorList>
    </citation>
    <scope>NUCLEOTIDE SEQUENCE</scope>
    <source>
        <strain evidence="5">ChiGjej1B1-14440</strain>
    </source>
</reference>
<dbReference type="Proteomes" id="UP000886724">
    <property type="component" value="Unassembled WGS sequence"/>
</dbReference>
<dbReference type="SUPFAM" id="SSF51430">
    <property type="entry name" value="NAD(P)-linked oxidoreductase"/>
    <property type="match status" value="1"/>
</dbReference>
<organism evidence="5 6">
    <name type="scientific">Candidatus Erysipelatoclostridium merdavium</name>
    <dbReference type="NCBI Taxonomy" id="2838566"/>
    <lineage>
        <taxon>Bacteria</taxon>
        <taxon>Bacillati</taxon>
        <taxon>Bacillota</taxon>
        <taxon>Erysipelotrichia</taxon>
        <taxon>Erysipelotrichales</taxon>
        <taxon>Erysipelotrichales incertae sedis</taxon>
    </lineage>
</organism>
<name>A0A9D1XJA0_9FIRM</name>
<dbReference type="PANTHER" id="PTHR43312:SF1">
    <property type="entry name" value="NADP-DEPENDENT OXIDOREDUCTASE DOMAIN-CONTAINING PROTEIN"/>
    <property type="match status" value="1"/>
</dbReference>
<dbReference type="CDD" id="cd19100">
    <property type="entry name" value="AKR_unchar"/>
    <property type="match status" value="1"/>
</dbReference>
<dbReference type="PANTHER" id="PTHR43312">
    <property type="entry name" value="D-THREO-ALDOSE 1-DEHYDROGENASE"/>
    <property type="match status" value="1"/>
</dbReference>
<gene>
    <name evidence="5" type="ORF">H9980_01075</name>
</gene>
<evidence type="ECO:0000256" key="1">
    <source>
        <dbReference type="ARBA" id="ARBA00022723"/>
    </source>
</evidence>
<dbReference type="AlphaFoldDB" id="A0A9D1XJA0"/>
<protein>
    <submittedName>
        <fullName evidence="5">Aldo/keto reductase</fullName>
    </submittedName>
</protein>
<dbReference type="InterPro" id="IPR017896">
    <property type="entry name" value="4Fe4S_Fe-S-bd"/>
</dbReference>
<accession>A0A9D1XJA0</accession>
<dbReference type="Pfam" id="PF00037">
    <property type="entry name" value="Fer4"/>
    <property type="match status" value="1"/>
</dbReference>
<dbReference type="EMBL" id="DXET01000029">
    <property type="protein sequence ID" value="HIX80553.1"/>
    <property type="molecule type" value="Genomic_DNA"/>
</dbReference>
<reference evidence="5" key="2">
    <citation type="submission" date="2021-04" db="EMBL/GenBank/DDBJ databases">
        <authorList>
            <person name="Gilroy R."/>
        </authorList>
    </citation>
    <scope>NUCLEOTIDE SEQUENCE</scope>
    <source>
        <strain evidence="5">ChiGjej1B1-14440</strain>
    </source>
</reference>
<evidence type="ECO:0000256" key="2">
    <source>
        <dbReference type="ARBA" id="ARBA00023004"/>
    </source>
</evidence>
<sequence length="382" mass="43389">MLYRKLGRTNIMVSEIALGCEGLAKKSDQEVKEFVDQAMEQGINFIDFYSPNPDMRTKFGKAIANNRDKWIIEGHLCSYWKNDQYLRTRKIDEVKAGFEDMLQRFQTDYIDIGMIHYIDQQKDFETVFNGPIIKYALELKEKGVIRHIGISSHNPLIAIEAVKTGLVDVILFSINPCYDLLPPSENVNDLWDDEKYKQPLFNIDPVRQNLYELCQKEGVAITVMKAFGGGDLLDEKLSPFKVALTPLQCIHYCLTRPGVVSVMAGCHNCEELMTNLAYESADTKDKDFAEVLANVPKHSFKGNCVYCGHCAPCVKGINVAEVNKYTDLCKAQNEVPETVREHYKALKHHASECIACGLCEKNCPFEVEIIKKMQEAVKIFGY</sequence>
<proteinExistence type="predicted"/>
<feature type="domain" description="4Fe-4S ferredoxin-type" evidence="4">
    <location>
        <begin position="344"/>
        <end position="373"/>
    </location>
</feature>
<dbReference type="GO" id="GO:0046872">
    <property type="term" value="F:metal ion binding"/>
    <property type="evidence" value="ECO:0007669"/>
    <property type="project" value="UniProtKB-KW"/>
</dbReference>
<dbReference type="InterPro" id="IPR036812">
    <property type="entry name" value="NAD(P)_OxRdtase_dom_sf"/>
</dbReference>
<comment type="caution">
    <text evidence="5">The sequence shown here is derived from an EMBL/GenBank/DDBJ whole genome shotgun (WGS) entry which is preliminary data.</text>
</comment>